<protein>
    <submittedName>
        <fullName evidence="2">Uncharacterized protein</fullName>
    </submittedName>
</protein>
<gene>
    <name evidence="2" type="ORF">SAMN05444955_104146</name>
</gene>
<keyword evidence="1" id="KW-0472">Membrane</keyword>
<evidence type="ECO:0000313" key="3">
    <source>
        <dbReference type="Proteomes" id="UP000199695"/>
    </source>
</evidence>
<sequence>MEVSYSAGFLHFRYREYMLFSLIGSLIWVGVYLILRYHMGVKWM</sequence>
<keyword evidence="3" id="KW-1185">Reference proteome</keyword>
<dbReference type="Proteomes" id="UP000199695">
    <property type="component" value="Unassembled WGS sequence"/>
</dbReference>
<proteinExistence type="predicted"/>
<dbReference type="EMBL" id="FOCQ01000004">
    <property type="protein sequence ID" value="SEM99177.1"/>
    <property type="molecule type" value="Genomic_DNA"/>
</dbReference>
<organism evidence="2 3">
    <name type="scientific">Lihuaxuella thermophila</name>
    <dbReference type="NCBI Taxonomy" id="1173111"/>
    <lineage>
        <taxon>Bacteria</taxon>
        <taxon>Bacillati</taxon>
        <taxon>Bacillota</taxon>
        <taxon>Bacilli</taxon>
        <taxon>Bacillales</taxon>
        <taxon>Thermoactinomycetaceae</taxon>
        <taxon>Lihuaxuella</taxon>
    </lineage>
</organism>
<reference evidence="2 3" key="1">
    <citation type="submission" date="2016-10" db="EMBL/GenBank/DDBJ databases">
        <authorList>
            <person name="de Groot N.N."/>
        </authorList>
    </citation>
    <scope>NUCLEOTIDE SEQUENCE [LARGE SCALE GENOMIC DNA]</scope>
    <source>
        <strain evidence="2 3">DSM 46701</strain>
    </source>
</reference>
<name>A0A1H8CY94_9BACL</name>
<evidence type="ECO:0000256" key="1">
    <source>
        <dbReference type="SAM" id="Phobius"/>
    </source>
</evidence>
<keyword evidence="1" id="KW-0812">Transmembrane</keyword>
<dbReference type="AlphaFoldDB" id="A0A1H8CY94"/>
<feature type="transmembrane region" description="Helical" evidence="1">
    <location>
        <begin position="17"/>
        <end position="35"/>
    </location>
</feature>
<keyword evidence="1" id="KW-1133">Transmembrane helix</keyword>
<accession>A0A1H8CY94</accession>
<evidence type="ECO:0000313" key="2">
    <source>
        <dbReference type="EMBL" id="SEM99177.1"/>
    </source>
</evidence>